<evidence type="ECO:0000256" key="4">
    <source>
        <dbReference type="ARBA" id="ARBA00022553"/>
    </source>
</evidence>
<dbReference type="SUPFAM" id="SSF55874">
    <property type="entry name" value="ATPase domain of HSP90 chaperone/DNA topoisomerase II/histidine kinase"/>
    <property type="match status" value="1"/>
</dbReference>
<name>A0A031MEQ7_9GAMM</name>
<dbReference type="Proteomes" id="UP000186904">
    <property type="component" value="Unassembled WGS sequence"/>
</dbReference>
<dbReference type="PROSITE" id="PS50894">
    <property type="entry name" value="HPT"/>
    <property type="match status" value="4"/>
</dbReference>
<keyword evidence="4 10" id="KW-0597">Phosphoprotein</keyword>
<dbReference type="CDD" id="cd17546">
    <property type="entry name" value="REC_hyHK_CKI1_RcsC-like"/>
    <property type="match status" value="1"/>
</dbReference>
<organism evidence="16 19">
    <name type="scientific">Halopseudomonas bauzanensis</name>
    <dbReference type="NCBI Taxonomy" id="653930"/>
    <lineage>
        <taxon>Bacteria</taxon>
        <taxon>Pseudomonadati</taxon>
        <taxon>Pseudomonadota</taxon>
        <taxon>Gammaproteobacteria</taxon>
        <taxon>Pseudomonadales</taxon>
        <taxon>Pseudomonadaceae</taxon>
        <taxon>Halopseudomonas</taxon>
    </lineage>
</organism>
<dbReference type="InterPro" id="IPR011006">
    <property type="entry name" value="CheY-like_superfamily"/>
</dbReference>
<evidence type="ECO:0000313" key="16">
    <source>
        <dbReference type="EMBL" id="SER91660.1"/>
    </source>
</evidence>
<feature type="domain" description="CheW-like" evidence="14">
    <location>
        <begin position="1798"/>
        <end position="1937"/>
    </location>
</feature>
<dbReference type="SUPFAM" id="SSF47226">
    <property type="entry name" value="Histidine-containing phosphotransfer domain, HPT domain"/>
    <property type="match status" value="7"/>
</dbReference>
<dbReference type="Pfam" id="PF01584">
    <property type="entry name" value="CheW"/>
    <property type="match status" value="1"/>
</dbReference>
<evidence type="ECO:0000256" key="10">
    <source>
        <dbReference type="PROSITE-ProRule" id="PRU00169"/>
    </source>
</evidence>
<feature type="domain" description="HPt" evidence="15">
    <location>
        <begin position="880"/>
        <end position="983"/>
    </location>
</feature>
<keyword evidence="11" id="KW-0175">Coiled coil</keyword>
<evidence type="ECO:0000313" key="19">
    <source>
        <dbReference type="Proteomes" id="UP000186904"/>
    </source>
</evidence>
<evidence type="ECO:0000256" key="9">
    <source>
        <dbReference type="PROSITE-ProRule" id="PRU00110"/>
    </source>
</evidence>
<dbReference type="Gene3D" id="1.20.120.160">
    <property type="entry name" value="HPT domain"/>
    <property type="match status" value="6"/>
</dbReference>
<dbReference type="PROSITE" id="PS50110">
    <property type="entry name" value="RESPONSE_REGULATORY"/>
    <property type="match status" value="1"/>
</dbReference>
<evidence type="ECO:0000259" key="13">
    <source>
        <dbReference type="PROSITE" id="PS50110"/>
    </source>
</evidence>
<dbReference type="PROSITE" id="PS50851">
    <property type="entry name" value="CHEW"/>
    <property type="match status" value="1"/>
</dbReference>
<dbReference type="InterPro" id="IPR004358">
    <property type="entry name" value="Sig_transdc_His_kin-like_C"/>
</dbReference>
<dbReference type="GO" id="GO:0005737">
    <property type="term" value="C:cytoplasm"/>
    <property type="evidence" value="ECO:0007669"/>
    <property type="project" value="InterPro"/>
</dbReference>
<feature type="domain" description="HPt" evidence="15">
    <location>
        <begin position="1322"/>
        <end position="1430"/>
    </location>
</feature>
<accession>A0A031MEQ7</accession>
<dbReference type="GO" id="GO:0000155">
    <property type="term" value="F:phosphorelay sensor kinase activity"/>
    <property type="evidence" value="ECO:0007669"/>
    <property type="project" value="InterPro"/>
</dbReference>
<dbReference type="Gene3D" id="2.30.30.40">
    <property type="entry name" value="SH3 Domains"/>
    <property type="match status" value="1"/>
</dbReference>
<feature type="domain" description="HPt" evidence="15">
    <location>
        <begin position="1171"/>
        <end position="1275"/>
    </location>
</feature>
<dbReference type="InterPro" id="IPR004105">
    <property type="entry name" value="CheA-like_dim"/>
</dbReference>
<dbReference type="SMART" id="SM00260">
    <property type="entry name" value="CheW"/>
    <property type="match status" value="1"/>
</dbReference>
<dbReference type="STRING" id="653930.SAMN05216589_1793"/>
<keyword evidence="6 16" id="KW-0418">Kinase</keyword>
<keyword evidence="5" id="KW-0808">Transferase</keyword>
<evidence type="ECO:0000256" key="7">
    <source>
        <dbReference type="ARBA" id="ARBA00023012"/>
    </source>
</evidence>
<dbReference type="InterPro" id="IPR005467">
    <property type="entry name" value="His_kinase_dom"/>
</dbReference>
<dbReference type="PROSITE" id="PS50109">
    <property type="entry name" value="HIS_KIN"/>
    <property type="match status" value="1"/>
</dbReference>
<dbReference type="EC" id="2.7.13.3" evidence="2"/>
<dbReference type="SUPFAM" id="SSF52172">
    <property type="entry name" value="CheY-like"/>
    <property type="match status" value="1"/>
</dbReference>
<reference evidence="18 19" key="1">
    <citation type="submission" date="2016-10" db="EMBL/GenBank/DDBJ databases">
        <authorList>
            <person name="de Groot N.N."/>
        </authorList>
    </citation>
    <scope>NUCLEOTIDE SEQUENCE [LARGE SCALE GENOMIC DNA]</scope>
    <source>
        <strain evidence="17 18">CGMCC 1.9095</strain>
        <strain evidence="16 19">DSM 22558</strain>
    </source>
</reference>
<evidence type="ECO:0000256" key="8">
    <source>
        <dbReference type="ARBA" id="ARBA00035100"/>
    </source>
</evidence>
<evidence type="ECO:0000256" key="1">
    <source>
        <dbReference type="ARBA" id="ARBA00000085"/>
    </source>
</evidence>
<proteinExistence type="predicted"/>
<dbReference type="PANTHER" id="PTHR43395:SF8">
    <property type="entry name" value="HISTIDINE KINASE"/>
    <property type="match status" value="1"/>
</dbReference>
<dbReference type="InterPro" id="IPR036890">
    <property type="entry name" value="HATPase_C_sf"/>
</dbReference>
<evidence type="ECO:0000259" key="12">
    <source>
        <dbReference type="PROSITE" id="PS50109"/>
    </source>
</evidence>
<dbReference type="InterPro" id="IPR051315">
    <property type="entry name" value="Bact_Chemotaxis_CheA"/>
</dbReference>
<dbReference type="InterPro" id="IPR003594">
    <property type="entry name" value="HATPase_dom"/>
</dbReference>
<feature type="modified residue" description="Phosphohistidine" evidence="9">
    <location>
        <position position="1218"/>
    </location>
</feature>
<dbReference type="CDD" id="cd00088">
    <property type="entry name" value="HPT"/>
    <property type="match status" value="4"/>
</dbReference>
<gene>
    <name evidence="17" type="ORF">SAMN04487855_1520</name>
    <name evidence="16" type="ORF">SAMN05216589_1793</name>
</gene>
<dbReference type="Pfam" id="PF01627">
    <property type="entry name" value="Hpt"/>
    <property type="match status" value="5"/>
</dbReference>
<comment type="function">
    <text evidence="8">Involved in the transmission of sensory signals from the chemoreceptors to the flagellar motors. CheA is autophosphorylated; it can transfer its phosphate group to either CheB or CheY.</text>
</comment>
<dbReference type="Pfam" id="PF00072">
    <property type="entry name" value="Response_reg"/>
    <property type="match status" value="1"/>
</dbReference>
<dbReference type="SMART" id="SM00448">
    <property type="entry name" value="REC"/>
    <property type="match status" value="1"/>
</dbReference>
<feature type="coiled-coil region" evidence="11">
    <location>
        <begin position="1503"/>
        <end position="1530"/>
    </location>
</feature>
<evidence type="ECO:0000256" key="11">
    <source>
        <dbReference type="SAM" id="Coils"/>
    </source>
</evidence>
<evidence type="ECO:0000256" key="3">
    <source>
        <dbReference type="ARBA" id="ARBA00021495"/>
    </source>
</evidence>
<dbReference type="PANTHER" id="PTHR43395">
    <property type="entry name" value="SENSOR HISTIDINE KINASE CHEA"/>
    <property type="match status" value="1"/>
</dbReference>
<feature type="modified residue" description="4-aspartylphosphate" evidence="10">
    <location>
        <position position="2010"/>
    </location>
</feature>
<dbReference type="Gene3D" id="3.40.50.2300">
    <property type="match status" value="1"/>
</dbReference>
<evidence type="ECO:0000256" key="5">
    <source>
        <dbReference type="ARBA" id="ARBA00022679"/>
    </source>
</evidence>
<dbReference type="InterPro" id="IPR036061">
    <property type="entry name" value="CheW-like_dom_sf"/>
</dbReference>
<feature type="modified residue" description="Phosphohistidine" evidence="9">
    <location>
        <position position="926"/>
    </location>
</feature>
<dbReference type="FunFam" id="3.30.565.10:FF:000016">
    <property type="entry name" value="Chemotaxis protein CheA, putative"/>
    <property type="match status" value="1"/>
</dbReference>
<protein>
    <recommendedName>
        <fullName evidence="3">Chemotaxis protein CheA</fullName>
        <ecNumber evidence="2">2.7.13.3</ecNumber>
    </recommendedName>
</protein>
<dbReference type="InterPro" id="IPR001789">
    <property type="entry name" value="Sig_transdc_resp-reg_receiver"/>
</dbReference>
<evidence type="ECO:0000256" key="2">
    <source>
        <dbReference type="ARBA" id="ARBA00012438"/>
    </source>
</evidence>
<dbReference type="Proteomes" id="UP000186599">
    <property type="component" value="Unassembled WGS sequence"/>
</dbReference>
<evidence type="ECO:0000313" key="18">
    <source>
        <dbReference type="Proteomes" id="UP000186599"/>
    </source>
</evidence>
<dbReference type="SUPFAM" id="SSF50341">
    <property type="entry name" value="CheW-like"/>
    <property type="match status" value="1"/>
</dbReference>
<feature type="domain" description="Histidine kinase" evidence="12">
    <location>
        <begin position="1563"/>
        <end position="1796"/>
    </location>
</feature>
<dbReference type="RefSeq" id="WP_036991379.1">
    <property type="nucleotide sequence ID" value="NZ_FOGN01000002.1"/>
</dbReference>
<dbReference type="OrthoDB" id="9803176at2"/>
<dbReference type="InterPro" id="IPR058661">
    <property type="entry name" value="FimL_2nd"/>
</dbReference>
<evidence type="ECO:0000259" key="14">
    <source>
        <dbReference type="PROSITE" id="PS50851"/>
    </source>
</evidence>
<keyword evidence="7" id="KW-0902">Two-component regulatory system</keyword>
<feature type="modified residue" description="Phosphohistidine" evidence="9">
    <location>
        <position position="646"/>
    </location>
</feature>
<dbReference type="SMART" id="SM00073">
    <property type="entry name" value="HPT"/>
    <property type="match status" value="4"/>
</dbReference>
<dbReference type="EMBL" id="FOGN01000002">
    <property type="protein sequence ID" value="SER91660.1"/>
    <property type="molecule type" value="Genomic_DNA"/>
</dbReference>
<feature type="domain" description="HPt" evidence="15">
    <location>
        <begin position="599"/>
        <end position="703"/>
    </location>
</feature>
<comment type="caution">
    <text evidence="9">Lacks conserved residue(s) required for the propagation of feature annotation.</text>
</comment>
<dbReference type="PRINTS" id="PR00344">
    <property type="entry name" value="BCTRLSENSOR"/>
</dbReference>
<dbReference type="InterPro" id="IPR036641">
    <property type="entry name" value="HPT_dom_sf"/>
</dbReference>
<comment type="catalytic activity">
    <reaction evidence="1">
        <text>ATP + protein L-histidine = ADP + protein N-phospho-L-histidine.</text>
        <dbReference type="EC" id="2.7.13.3"/>
    </reaction>
</comment>
<dbReference type="EMBL" id="FOUA01000002">
    <property type="protein sequence ID" value="SFL90219.1"/>
    <property type="molecule type" value="Genomic_DNA"/>
</dbReference>
<dbReference type="InterPro" id="IPR002545">
    <property type="entry name" value="CheW-lke_dom"/>
</dbReference>
<evidence type="ECO:0000256" key="6">
    <source>
        <dbReference type="ARBA" id="ARBA00022777"/>
    </source>
</evidence>
<dbReference type="InterPro" id="IPR008207">
    <property type="entry name" value="Sig_transdc_His_kin_Hpt_dom"/>
</dbReference>
<dbReference type="Pfam" id="PF02518">
    <property type="entry name" value="HATPase_c"/>
    <property type="match status" value="1"/>
</dbReference>
<evidence type="ECO:0000259" key="15">
    <source>
        <dbReference type="PROSITE" id="PS50894"/>
    </source>
</evidence>
<dbReference type="SMART" id="SM00387">
    <property type="entry name" value="HATPase_c"/>
    <property type="match status" value="1"/>
</dbReference>
<dbReference type="GO" id="GO:0006935">
    <property type="term" value="P:chemotaxis"/>
    <property type="evidence" value="ECO:0007669"/>
    <property type="project" value="InterPro"/>
</dbReference>
<sequence length="2081" mass="227175">MGDRHDYVALDWVKGEISETLNQARQALEAFVDNPEDTTRLRFCLTYIHQVHGTLQMVEFYGAALLAEEMEKLAQALMHGTSHRENEALEVLMQAILQMPAYLDRVQSGRRDLPLLLLPLLNDMRTARGEKLLSENALFSPDLAAGRSAGAAQQVDFTSEQVTLQLRKLRQAMQIAHAAIIREQNVPASAHQLVRVFGRLENLFQGTGFAELWSIFAGVAEGLETGSIDNGAAIRQLLRQADRELRQLLDDTASIADRAPAPELLRNLLFYVAKSNGDSPRLTALRQQYQLQSLWREDDQAAASDNRMVGPDRGTMHSVAQALDEELLQVKERLDLFVRSTERAPQLLEELLPAMKRIADTLAVLGLGQPRRVLQEQVERVEILSRADTAPSDAQLMEVAGGVLYVEASLHGIFAMDRTPTEPEEDDRQSRQLAGAQDMFLVQQQVVLEARNALEQTRDAINAFIAGQWDHAQLEPVDDLLNSVRGGLAMLPLERAAGAVAACRLYLSQQLVRERKVPDWEALDALADVITSIDYYLERVAEDNADRGDSILAVAEERLASLGYGPEQLAALDCAAETPPEPVAPVVPVTPAVAASEDDDELDPELMEIFIEEVGEVLDSFDEYLPAWQADTQDKAARTEVRRGFHTLKGSGRMVRAGILAELAWSVENMLNRVIDGNVEASPAVFTVVNAVRALIPTLLDDFAAGHQRTLPEVEQLAAQADALSRGEPLPVLEDQTESCSLPTAEREILSTDAELEPAEAAESMDALPPIEELELTALDDIDDVAPSSPTESGEPAEDWAAEPVAEIEAEFESETIAAELATDVQAEVEQADVEPADMAALLEPSGSDYSVDAEPSEPTDGPITIEPEVDQPTSELADTAELDPLLLKIFRAETQAHIEQINGFLDKSEQQLPCPLSDSLQRALHTLKGSAHMAGIQPIAVLATPLEKLTKDFKGNLIPADQAVIELLRDAVNMLEAWLDRADAASVEPVTGTDAFLQRLDAIYRDGMERRDNSRADLDGPSDASLLSIFLTEGVDLLLDAVDELAHWPPVAAIDHTGLARALRALAEVAVEVELPAIDELCQGLEDVHEALIGQRLPFTAEVAACLASGHDRLIGMMDQVAAHQHVQPAADELAALQALFQISPPSMDEVSALDGSIAQGAADTWHPADAGTDAELVDIFLDEAQEILDTSAASLQFWLAEPDNEAPLHALLRDLHTLKGGARMAEIRPVGDLAHELEFVYEGLVAQRFSLIDGLPELLLACQDSLTDMVEGVVAGRPISDGMRLVRAIRDFRAQPDQPPQWADVADAPVADATPPQPATPSAEAGMLGMFIEEALELLQPCADLLARRDAEPAAADELLHRIQTLKGSARLAGRTAVAEQARQLETALQQATLAPADELSAMLAELQTMIEQLADGHQDAGEWVTPIMPAPAPLSVSPERSLAEVRALLQQAMEGTRESAQTNSRGAVQETIKVPAGLLEDLVNLAGETSIFRGRVEQQVSDISQTLSDMESTIERVRDQLRRLDMETQAQILSRHQEEIEQGYEDFDPLEMDRYSQLQQLSRSLFESASDMLDLKETLATRSRDAETLLLQQARVNTELQEGLMRTRMVPFERLLPRLRRVVRQVSSELGKQVNLAVGSAEGEMDRSVLERMMGPLEHMLRNAVDHGIELPALRVAEGKPEAGSVTLDVHREGSEIVIRLSDDGRGVDLQAVRDKAIERGLMDADAALTDQEVLQFILEAGFSTAQQITQISGRGVGMDVVNAEIKQLGGSMTLATEPGQGTSFNIRLPFTVSVNRALMVYSGEDLYAIPLNTIEGIVRVSGYELEAYYAPDAPPFDYAGKSYDLRYLGDLLVTGQQPRLSGHSLPLPVILVRGTDHSVAVQVDALAGSREIVVKSLGKQFAVVPGISGATILGDGRVVVILDLLAVIRAQQALLSQQQLAAERAAAGATPTHRATLVMVVDDSITVRKVTTRLLERHGMEVVTAKDGVDAIARLQDIQPDIMLLDIEMPRMDGFEVATLVRHDERLKDLPIVMITSRTGEKHRERARSLGVNEYLGKPYQETQLLEVIDSLVALRD</sequence>
<dbReference type="Pfam" id="PF26379">
    <property type="entry name" value="FimL_2nd"/>
    <property type="match status" value="1"/>
</dbReference>
<dbReference type="Gene3D" id="3.30.565.10">
    <property type="entry name" value="Histidine kinase-like ATPase, C-terminal domain"/>
    <property type="match status" value="1"/>
</dbReference>
<feature type="domain" description="Response regulatory" evidence="13">
    <location>
        <begin position="1961"/>
        <end position="2077"/>
    </location>
</feature>
<keyword evidence="18" id="KW-1185">Reference proteome</keyword>
<dbReference type="SMART" id="SM01231">
    <property type="entry name" value="H-kinase_dim"/>
    <property type="match status" value="1"/>
</dbReference>
<evidence type="ECO:0000313" key="17">
    <source>
        <dbReference type="EMBL" id="SFL90219.1"/>
    </source>
</evidence>